<organism evidence="2 3">
    <name type="scientific">Sinobacterium norvegicum</name>
    <dbReference type="NCBI Taxonomy" id="1641715"/>
    <lineage>
        <taxon>Bacteria</taxon>
        <taxon>Pseudomonadati</taxon>
        <taxon>Pseudomonadota</taxon>
        <taxon>Gammaproteobacteria</taxon>
        <taxon>Cellvibrionales</taxon>
        <taxon>Spongiibacteraceae</taxon>
        <taxon>Sinobacterium</taxon>
    </lineage>
</organism>
<protein>
    <recommendedName>
        <fullName evidence="1">SH3b domain-containing protein</fullName>
    </recommendedName>
</protein>
<feature type="domain" description="SH3b" evidence="1">
    <location>
        <begin position="291"/>
        <end position="344"/>
    </location>
</feature>
<dbReference type="EMBL" id="CAKLPX010000002">
    <property type="protein sequence ID" value="CAH0991717.1"/>
    <property type="molecule type" value="Genomic_DNA"/>
</dbReference>
<proteinExistence type="predicted"/>
<evidence type="ECO:0000313" key="2">
    <source>
        <dbReference type="EMBL" id="CAH0991717.1"/>
    </source>
</evidence>
<comment type="caution">
    <text evidence="2">The sequence shown here is derived from an EMBL/GenBank/DDBJ whole genome shotgun (WGS) entry which is preliminary data.</text>
</comment>
<dbReference type="RefSeq" id="WP_237444419.1">
    <property type="nucleotide sequence ID" value="NZ_CAKLPX010000002.1"/>
</dbReference>
<dbReference type="Pfam" id="PF08239">
    <property type="entry name" value="SH3_3"/>
    <property type="match status" value="1"/>
</dbReference>
<gene>
    <name evidence="2" type="ORF">SIN8267_01831</name>
</gene>
<keyword evidence="3" id="KW-1185">Reference proteome</keyword>
<dbReference type="InterPro" id="IPR003646">
    <property type="entry name" value="SH3-like_bac-type"/>
</dbReference>
<accession>A0ABM9AFB3</accession>
<dbReference type="Gene3D" id="2.30.30.40">
    <property type="entry name" value="SH3 Domains"/>
    <property type="match status" value="1"/>
</dbReference>
<name>A0ABM9AFB3_9GAMM</name>
<evidence type="ECO:0000313" key="3">
    <source>
        <dbReference type="Proteomes" id="UP000838100"/>
    </source>
</evidence>
<reference evidence="2" key="1">
    <citation type="submission" date="2021-12" db="EMBL/GenBank/DDBJ databases">
        <authorList>
            <person name="Rodrigo-Torres L."/>
            <person name="Arahal R. D."/>
            <person name="Lucena T."/>
        </authorList>
    </citation>
    <scope>NUCLEOTIDE SEQUENCE</scope>
    <source>
        <strain evidence="2">CECT 8267</strain>
    </source>
</reference>
<evidence type="ECO:0000259" key="1">
    <source>
        <dbReference type="Pfam" id="PF08239"/>
    </source>
</evidence>
<dbReference type="Proteomes" id="UP000838100">
    <property type="component" value="Unassembled WGS sequence"/>
</dbReference>
<sequence length="349" mass="39256">MDKSIERLINPPWLDSIRRMEKQMSIASLAFQESEAMRSIRKLSDTTRLASLAFNESELMKTARIAAESSRLASLAFNESEAMKSIRKFSESNQFAALALQESEAMKSFRAVAESTRLSTIAFQQSEVTKQLQHLAKTSQMASIALHQSEAFNQISQLSNLASFKALASLNNTPFPESVVMAFTTEMGGEEISDESLIEIDAQISEEISSHTDFNALSEKTKSILLYLYHNYFLPIFLSCLSAYMMTNAIEARKELESVTTPYEVRAFVRSSSRKFDRAALSGFRVTTVDSLHFRDGPSMKSEVITNLPIGTLAEVIDKSHRSWLLVEVEINGVLEQGWVSRRYTAYFK</sequence>